<evidence type="ECO:0000256" key="5">
    <source>
        <dbReference type="SAM" id="MobiDB-lite"/>
    </source>
</evidence>
<keyword evidence="2 4" id="KW-0863">Zinc-finger</keyword>
<evidence type="ECO:0000259" key="6">
    <source>
        <dbReference type="PROSITE" id="PS51083"/>
    </source>
</evidence>
<evidence type="ECO:0000256" key="3">
    <source>
        <dbReference type="ARBA" id="ARBA00022833"/>
    </source>
</evidence>
<evidence type="ECO:0000313" key="8">
    <source>
        <dbReference type="Proteomes" id="UP000184330"/>
    </source>
</evidence>
<gene>
    <name evidence="7" type="ORF">PAC_03091</name>
</gene>
<dbReference type="GO" id="GO:0000492">
    <property type="term" value="P:box C/D snoRNP assembly"/>
    <property type="evidence" value="ECO:0007669"/>
    <property type="project" value="TreeGrafter"/>
</dbReference>
<dbReference type="SUPFAM" id="SSF144232">
    <property type="entry name" value="HIT/MYND zinc finger-like"/>
    <property type="match status" value="1"/>
</dbReference>
<dbReference type="Gene3D" id="3.30.60.190">
    <property type="match status" value="1"/>
</dbReference>
<dbReference type="PANTHER" id="PTHR13483:SF11">
    <property type="entry name" value="ZINC FINGER HIT DOMAIN-CONTAINING PROTEIN 3"/>
    <property type="match status" value="1"/>
</dbReference>
<proteinExistence type="predicted"/>
<dbReference type="PANTHER" id="PTHR13483">
    <property type="entry name" value="BOX C_D SNORNA PROTEIN 1-RELATED"/>
    <property type="match status" value="1"/>
</dbReference>
<dbReference type="OrthoDB" id="18412at2759"/>
<evidence type="ECO:0000256" key="2">
    <source>
        <dbReference type="ARBA" id="ARBA00022771"/>
    </source>
</evidence>
<evidence type="ECO:0000256" key="1">
    <source>
        <dbReference type="ARBA" id="ARBA00022723"/>
    </source>
</evidence>
<evidence type="ECO:0000256" key="4">
    <source>
        <dbReference type="PROSITE-ProRule" id="PRU00453"/>
    </source>
</evidence>
<dbReference type="EMBL" id="FJOG01000003">
    <property type="protein sequence ID" value="CZR53213.1"/>
    <property type="molecule type" value="Genomic_DNA"/>
</dbReference>
<name>A0A1L7WKE4_9HELO</name>
<evidence type="ECO:0000313" key="7">
    <source>
        <dbReference type="EMBL" id="CZR53213.1"/>
    </source>
</evidence>
<sequence length="271" mass="29809">MLSRFLGGFFQPPEMSISEVINNGDDTKAPQQITVEVQKAKMADIESGKSPAAFDKEAPESAEQSSEIEVKAPQKKLCGVCNENDGKYKCSRCYLPYCSVTCSKQHKINHPPDEPKPEHESNPIKPETSDHGRAGTIAGKAFKGLFAALDDSEELRLLFKLYPNLPMVLDQIHTATLPPLDEYTVSGLPTKARKGNEQPWSSDRGLQKGVEALKQARNSDGKDGEGLREYGRLVLQILAGEEGMTTEQIIQKELAEENARIIEQLLNGDIG</sequence>
<feature type="compositionally biased region" description="Basic and acidic residues" evidence="5">
    <location>
        <begin position="110"/>
        <end position="133"/>
    </location>
</feature>
<dbReference type="InterPro" id="IPR013087">
    <property type="entry name" value="Znf_C2H2_type"/>
</dbReference>
<dbReference type="STRING" id="576137.A0A1L7WKE4"/>
<dbReference type="InterPro" id="IPR007529">
    <property type="entry name" value="Znf_HIT"/>
</dbReference>
<feature type="region of interest" description="Disordered" evidence="5">
    <location>
        <begin position="40"/>
        <end position="68"/>
    </location>
</feature>
<dbReference type="GO" id="GO:0008270">
    <property type="term" value="F:zinc ion binding"/>
    <property type="evidence" value="ECO:0007669"/>
    <property type="project" value="UniProtKB-UniRule"/>
</dbReference>
<dbReference type="GO" id="GO:0048254">
    <property type="term" value="P:snoRNA localization"/>
    <property type="evidence" value="ECO:0007669"/>
    <property type="project" value="TreeGrafter"/>
</dbReference>
<dbReference type="AlphaFoldDB" id="A0A1L7WKE4"/>
<dbReference type="CDD" id="cd23024">
    <property type="entry name" value="zf-HIT_ZNHIT2-3"/>
    <property type="match status" value="1"/>
</dbReference>
<dbReference type="PROSITE" id="PS51083">
    <property type="entry name" value="ZF_HIT"/>
    <property type="match status" value="1"/>
</dbReference>
<keyword evidence="1" id="KW-0479">Metal-binding</keyword>
<dbReference type="PROSITE" id="PS00028">
    <property type="entry name" value="ZINC_FINGER_C2H2_1"/>
    <property type="match status" value="1"/>
</dbReference>
<dbReference type="Proteomes" id="UP000184330">
    <property type="component" value="Unassembled WGS sequence"/>
</dbReference>
<dbReference type="GO" id="GO:0070761">
    <property type="term" value="C:pre-snoRNP complex"/>
    <property type="evidence" value="ECO:0007669"/>
    <property type="project" value="TreeGrafter"/>
</dbReference>
<reference evidence="7 8" key="1">
    <citation type="submission" date="2016-03" db="EMBL/GenBank/DDBJ databases">
        <authorList>
            <person name="Ploux O."/>
        </authorList>
    </citation>
    <scope>NUCLEOTIDE SEQUENCE [LARGE SCALE GENOMIC DNA]</scope>
    <source>
        <strain evidence="7 8">UAMH 11012</strain>
    </source>
</reference>
<keyword evidence="8" id="KW-1185">Reference proteome</keyword>
<organism evidence="7 8">
    <name type="scientific">Phialocephala subalpina</name>
    <dbReference type="NCBI Taxonomy" id="576137"/>
    <lineage>
        <taxon>Eukaryota</taxon>
        <taxon>Fungi</taxon>
        <taxon>Dikarya</taxon>
        <taxon>Ascomycota</taxon>
        <taxon>Pezizomycotina</taxon>
        <taxon>Leotiomycetes</taxon>
        <taxon>Helotiales</taxon>
        <taxon>Mollisiaceae</taxon>
        <taxon>Phialocephala</taxon>
        <taxon>Phialocephala fortinii species complex</taxon>
    </lineage>
</organism>
<feature type="region of interest" description="Disordered" evidence="5">
    <location>
        <begin position="106"/>
        <end position="135"/>
    </location>
</feature>
<accession>A0A1L7WKE4</accession>
<dbReference type="GO" id="GO:0005634">
    <property type="term" value="C:nucleus"/>
    <property type="evidence" value="ECO:0007669"/>
    <property type="project" value="TreeGrafter"/>
</dbReference>
<keyword evidence="3" id="KW-0862">Zinc</keyword>
<feature type="domain" description="HIT-type" evidence="6">
    <location>
        <begin position="78"/>
        <end position="111"/>
    </location>
</feature>
<dbReference type="GO" id="GO:0000463">
    <property type="term" value="P:maturation of LSU-rRNA from tricistronic rRNA transcript (SSU-rRNA, 5.8S rRNA, LSU-rRNA)"/>
    <property type="evidence" value="ECO:0007669"/>
    <property type="project" value="TreeGrafter"/>
</dbReference>
<dbReference type="InterPro" id="IPR051639">
    <property type="entry name" value="BCD1"/>
</dbReference>
<protein>
    <recommendedName>
        <fullName evidence="6">HIT-type domain-containing protein</fullName>
    </recommendedName>
</protein>
<dbReference type="Pfam" id="PF04438">
    <property type="entry name" value="zf-HIT"/>
    <property type="match status" value="1"/>
</dbReference>